<dbReference type="SMART" id="SM00089">
    <property type="entry name" value="PKD"/>
    <property type="match status" value="1"/>
</dbReference>
<comment type="similarity">
    <text evidence="1">Belongs to the glycosyl hydrolase 18 family. Chitinase class II subfamily.</text>
</comment>
<dbReference type="AlphaFoldDB" id="A0A3N6PG72"/>
<dbReference type="Proteomes" id="UP000281431">
    <property type="component" value="Unassembled WGS sequence"/>
</dbReference>
<evidence type="ECO:0000256" key="4">
    <source>
        <dbReference type="ARBA" id="ARBA00023277"/>
    </source>
</evidence>
<evidence type="ECO:0000259" key="7">
    <source>
        <dbReference type="PROSITE" id="PS51910"/>
    </source>
</evidence>
<sequence>MKRTRRTVLGTASSITALLLCASATSVATKYPEWDPDEVYESGDRVVHEGTIWEARWWTRGDEPGETEWGPWDEVEDAEPDLDAVIDVSDASPDPGDEITLDGSDSSGEIERYEWGLGDGTETEGEVVTHTYEDEGEYDVTLTVVGIDGDRNSTETVVTVDEDDEGWPGGEHPVMAYEFAGPAPAEKVTHVIQTFGDVSADGSVSAPWDVGGVDGAVTLLSIGGWGNSDGFPQTAADAESRERFASECVELMREHDLDGIDIDWEYPGPFGPDDLISYDDDPENFTALLAECRRQFDDAGAEDGTEYYLTAALSAHEEHLEILEHDALADVLDFAKMMTYDMHSPGLDWVEYTNHNAPLYSNPESPTDKSVHNTMTYMLDQGWPKRALVLGLAFYGREYAGVERDENDGLFQPFSDAGAVPSYPEIQEQFDDYDRFWDAEAKVPWRFDGENLLGYDDEESIRLKAEYAAEHDHPLMYWASGHDPNETLVDAVNDALEP</sequence>
<dbReference type="PROSITE" id="PS51910">
    <property type="entry name" value="GH18_2"/>
    <property type="match status" value="1"/>
</dbReference>
<dbReference type="GO" id="GO:0005576">
    <property type="term" value="C:extracellular region"/>
    <property type="evidence" value="ECO:0007669"/>
    <property type="project" value="InterPro"/>
</dbReference>
<accession>A0A3N6PG72</accession>
<dbReference type="InterPro" id="IPR001223">
    <property type="entry name" value="Glyco_hydro18_cat"/>
</dbReference>
<dbReference type="Pfam" id="PF00704">
    <property type="entry name" value="Glyco_hydro_18"/>
    <property type="match status" value="1"/>
</dbReference>
<evidence type="ECO:0000313" key="9">
    <source>
        <dbReference type="Proteomes" id="UP000281431"/>
    </source>
</evidence>
<evidence type="ECO:0000256" key="1">
    <source>
        <dbReference type="ARBA" id="ARBA00009121"/>
    </source>
</evidence>
<dbReference type="SMART" id="SM00636">
    <property type="entry name" value="Glyco_18"/>
    <property type="match status" value="1"/>
</dbReference>
<evidence type="ECO:0000256" key="3">
    <source>
        <dbReference type="ARBA" id="ARBA00023024"/>
    </source>
</evidence>
<dbReference type="EMBL" id="REFZ01000010">
    <property type="protein sequence ID" value="RQG99219.1"/>
    <property type="molecule type" value="Genomic_DNA"/>
</dbReference>
<dbReference type="InterPro" id="IPR013783">
    <property type="entry name" value="Ig-like_fold"/>
</dbReference>
<keyword evidence="5" id="KW-0326">Glycosidase</keyword>
<name>A0A3N6PG72_NATCH</name>
<evidence type="ECO:0000313" key="8">
    <source>
        <dbReference type="EMBL" id="RQG99219.1"/>
    </source>
</evidence>
<dbReference type="InterPro" id="IPR003610">
    <property type="entry name" value="CBM5/12"/>
</dbReference>
<keyword evidence="3" id="KW-0146">Chitin degradation</keyword>
<dbReference type="SMART" id="SM00495">
    <property type="entry name" value="ChtBD3"/>
    <property type="match status" value="1"/>
</dbReference>
<dbReference type="SUPFAM" id="SSF49299">
    <property type="entry name" value="PKD domain"/>
    <property type="match status" value="1"/>
</dbReference>
<dbReference type="PROSITE" id="PS50093">
    <property type="entry name" value="PKD"/>
    <property type="match status" value="1"/>
</dbReference>
<keyword evidence="4" id="KW-0119">Carbohydrate metabolism</keyword>
<dbReference type="InterPro" id="IPR050314">
    <property type="entry name" value="Glycosyl_Hydrlase_18"/>
</dbReference>
<dbReference type="InterPro" id="IPR011583">
    <property type="entry name" value="Chitinase_II/V-like_cat"/>
</dbReference>
<organism evidence="8 9">
    <name type="scientific">Natrarchaeobius chitinivorans</name>
    <dbReference type="NCBI Taxonomy" id="1679083"/>
    <lineage>
        <taxon>Archaea</taxon>
        <taxon>Methanobacteriati</taxon>
        <taxon>Methanobacteriota</taxon>
        <taxon>Stenosarchaea group</taxon>
        <taxon>Halobacteria</taxon>
        <taxon>Halobacteriales</taxon>
        <taxon>Natrialbaceae</taxon>
        <taxon>Natrarchaeobius</taxon>
    </lineage>
</organism>
<dbReference type="Gene3D" id="2.60.40.10">
    <property type="entry name" value="Immunoglobulins"/>
    <property type="match status" value="1"/>
</dbReference>
<dbReference type="Gene3D" id="3.20.20.80">
    <property type="entry name" value="Glycosidases"/>
    <property type="match status" value="1"/>
</dbReference>
<dbReference type="Gene3D" id="3.10.50.10">
    <property type="match status" value="1"/>
</dbReference>
<dbReference type="Pfam" id="PF18911">
    <property type="entry name" value="PKD_4"/>
    <property type="match status" value="1"/>
</dbReference>
<dbReference type="PANTHER" id="PTHR11177:SF317">
    <property type="entry name" value="CHITINASE 12-RELATED"/>
    <property type="match status" value="1"/>
</dbReference>
<dbReference type="GO" id="GO:0030246">
    <property type="term" value="F:carbohydrate binding"/>
    <property type="evidence" value="ECO:0007669"/>
    <property type="project" value="InterPro"/>
</dbReference>
<dbReference type="InterPro" id="IPR000601">
    <property type="entry name" value="PKD_dom"/>
</dbReference>
<dbReference type="CDD" id="cd12215">
    <property type="entry name" value="ChiC_BD"/>
    <property type="match status" value="1"/>
</dbReference>
<dbReference type="InterPro" id="IPR001579">
    <property type="entry name" value="Glyco_hydro_18_chit_AS"/>
</dbReference>
<dbReference type="Gene3D" id="2.10.10.20">
    <property type="entry name" value="Carbohydrate-binding module superfamily 5/12"/>
    <property type="match status" value="1"/>
</dbReference>
<evidence type="ECO:0000259" key="6">
    <source>
        <dbReference type="PROSITE" id="PS50093"/>
    </source>
</evidence>
<dbReference type="InterPro" id="IPR017853">
    <property type="entry name" value="GH"/>
</dbReference>
<dbReference type="GO" id="GO:0004553">
    <property type="term" value="F:hydrolase activity, hydrolyzing O-glycosyl compounds"/>
    <property type="evidence" value="ECO:0007669"/>
    <property type="project" value="InterPro"/>
</dbReference>
<dbReference type="PROSITE" id="PS01095">
    <property type="entry name" value="GH18_1"/>
    <property type="match status" value="1"/>
</dbReference>
<dbReference type="SUPFAM" id="SSF51445">
    <property type="entry name" value="(Trans)glycosidases"/>
    <property type="match status" value="1"/>
</dbReference>
<dbReference type="GO" id="GO:0005975">
    <property type="term" value="P:carbohydrate metabolic process"/>
    <property type="evidence" value="ECO:0007669"/>
    <property type="project" value="InterPro"/>
</dbReference>
<dbReference type="GO" id="GO:0008061">
    <property type="term" value="F:chitin binding"/>
    <property type="evidence" value="ECO:0007669"/>
    <property type="project" value="InterPro"/>
</dbReference>
<dbReference type="SUPFAM" id="SSF54556">
    <property type="entry name" value="Chitinase insertion domain"/>
    <property type="match status" value="1"/>
</dbReference>
<protein>
    <submittedName>
        <fullName evidence="8">PKD domain-containing protein</fullName>
    </submittedName>
</protein>
<dbReference type="GO" id="GO:0006032">
    <property type="term" value="P:chitin catabolic process"/>
    <property type="evidence" value="ECO:0007669"/>
    <property type="project" value="UniProtKB-KW"/>
</dbReference>
<dbReference type="Pfam" id="PF02839">
    <property type="entry name" value="CBM_5_12"/>
    <property type="match status" value="1"/>
</dbReference>
<feature type="domain" description="GH18" evidence="7">
    <location>
        <begin position="154"/>
        <end position="498"/>
    </location>
</feature>
<evidence type="ECO:0000256" key="2">
    <source>
        <dbReference type="ARBA" id="ARBA00022801"/>
    </source>
</evidence>
<dbReference type="CDD" id="cd00146">
    <property type="entry name" value="PKD"/>
    <property type="match status" value="1"/>
</dbReference>
<keyword evidence="3" id="KW-0624">Polysaccharide degradation</keyword>
<dbReference type="InterPro" id="IPR029070">
    <property type="entry name" value="Chitinase_insertion_sf"/>
</dbReference>
<dbReference type="InterPro" id="IPR022409">
    <property type="entry name" value="PKD/Chitinase_dom"/>
</dbReference>
<gene>
    <name evidence="8" type="ORF">EA472_15250</name>
</gene>
<proteinExistence type="inferred from homology"/>
<feature type="domain" description="PKD" evidence="6">
    <location>
        <begin position="98"/>
        <end position="160"/>
    </location>
</feature>
<dbReference type="InterPro" id="IPR035986">
    <property type="entry name" value="PKD_dom_sf"/>
</dbReference>
<keyword evidence="2" id="KW-0378">Hydrolase</keyword>
<dbReference type="PANTHER" id="PTHR11177">
    <property type="entry name" value="CHITINASE"/>
    <property type="match status" value="1"/>
</dbReference>
<evidence type="ECO:0000256" key="5">
    <source>
        <dbReference type="ARBA" id="ARBA00023295"/>
    </source>
</evidence>
<dbReference type="SUPFAM" id="SSF51055">
    <property type="entry name" value="Carbohydrate binding domain"/>
    <property type="match status" value="1"/>
</dbReference>
<dbReference type="InterPro" id="IPR036573">
    <property type="entry name" value="CBM_sf_5/12"/>
</dbReference>
<comment type="caution">
    <text evidence="8">The sequence shown here is derived from an EMBL/GenBank/DDBJ whole genome shotgun (WGS) entry which is preliminary data.</text>
</comment>
<reference evidence="8 9" key="1">
    <citation type="submission" date="2018-10" db="EMBL/GenBank/DDBJ databases">
        <title>Natrarchaeobius chitinivorans gen. nov., sp. nov., and Natrarchaeobius haloalkaliphilus sp. nov., alkaliphilic, chitin-utilizing haloarchaea from hypersaline alkaline lakes.</title>
        <authorList>
            <person name="Sorokin D.Y."/>
            <person name="Elcheninov A.G."/>
            <person name="Kostrikina N.A."/>
            <person name="Bale N.J."/>
            <person name="Sinninghe Damste J.S."/>
            <person name="Khijniak T.V."/>
            <person name="Kublanov I.V."/>
            <person name="Toshchakov S.V."/>
        </authorList>
    </citation>
    <scope>NUCLEOTIDE SEQUENCE [LARGE SCALE GENOMIC DNA]</scope>
    <source>
        <strain evidence="8 9">AArcht7</strain>
    </source>
</reference>
<keyword evidence="9" id="KW-1185">Reference proteome</keyword>